<name>A0ABS7MML2_9ACTN</name>
<evidence type="ECO:0000313" key="2">
    <source>
        <dbReference type="Proteomes" id="UP000700908"/>
    </source>
</evidence>
<gene>
    <name evidence="1" type="ORF">K6V98_07960</name>
</gene>
<keyword evidence="2" id="KW-1185">Reference proteome</keyword>
<organism evidence="1 2">
    <name type="scientific">Collinsella ureilytica</name>
    <dbReference type="NCBI Taxonomy" id="2869515"/>
    <lineage>
        <taxon>Bacteria</taxon>
        <taxon>Bacillati</taxon>
        <taxon>Actinomycetota</taxon>
        <taxon>Coriobacteriia</taxon>
        <taxon>Coriobacteriales</taxon>
        <taxon>Coriobacteriaceae</taxon>
        <taxon>Collinsella</taxon>
    </lineage>
</organism>
<evidence type="ECO:0000313" key="1">
    <source>
        <dbReference type="EMBL" id="MBY4798278.1"/>
    </source>
</evidence>
<dbReference type="Proteomes" id="UP000700908">
    <property type="component" value="Unassembled WGS sequence"/>
</dbReference>
<sequence length="148" mass="16809">MLRFDPSVIIDNQGIQCSEYYDLVQAEKDRFNKEGLTTDKGTYRSEAYVSFKLPNMTGRDSRSSDTSVSVVPQVLEPNQPENQDMTVEYKTGGAPFNLNVGSLLPNRNYSGNGGNYDKRTEVHKMRTVTILPDGVEYDGWMRSYYNLN</sequence>
<proteinExistence type="predicted"/>
<reference evidence="1 2" key="1">
    <citation type="submission" date="2021-08" db="EMBL/GenBank/DDBJ databases">
        <title>Collinsella faecalis sp. nov. isolated from swine faeces.</title>
        <authorList>
            <person name="Oh B.S."/>
            <person name="Lee J.H."/>
        </authorList>
    </citation>
    <scope>NUCLEOTIDE SEQUENCE [LARGE SCALE GENOMIC DNA]</scope>
    <source>
        <strain evidence="1 2">AGMB00827</strain>
    </source>
</reference>
<dbReference type="RefSeq" id="WP_222200001.1">
    <property type="nucleotide sequence ID" value="NZ_JAIMFO010000009.1"/>
</dbReference>
<dbReference type="EMBL" id="JAIMFO010000009">
    <property type="protein sequence ID" value="MBY4798278.1"/>
    <property type="molecule type" value="Genomic_DNA"/>
</dbReference>
<comment type="caution">
    <text evidence="1">The sequence shown here is derived from an EMBL/GenBank/DDBJ whole genome shotgun (WGS) entry which is preliminary data.</text>
</comment>
<accession>A0ABS7MML2</accession>
<protein>
    <submittedName>
        <fullName evidence="1">Uncharacterized protein</fullName>
    </submittedName>
</protein>